<evidence type="ECO:0000313" key="3">
    <source>
        <dbReference type="EMBL" id="KAG7346059.1"/>
    </source>
</evidence>
<feature type="coiled-coil region" evidence="1">
    <location>
        <begin position="415"/>
        <end position="442"/>
    </location>
</feature>
<feature type="compositionally biased region" description="Acidic residues" evidence="2">
    <location>
        <begin position="287"/>
        <end position="298"/>
    </location>
</feature>
<sequence length="446" mass="50750">MSSSSPSSRGSTPPPNNVQPVSTVDDFSGPVSAERFLAVHSNKLSVLFALCIGLEETINDKTVPLMDLSEDSFKSIKKKKDIKPSLEILREEVKRRSEINNQDGKKPKPNGWSAKKCTDWLKANPITEEADVAFLVKRAKENKKVVDNATQKNSSSDVTEQGNKWFGPLPYLRLIHCLLEDDIKEKWIHRNDPKSIQEIDARRSDVRDENAFEMIANRWNSSDFNPTTMVTTCHHDFSEEIDVGFDATSEFARASPDKVKDRLSKMKANLSSIIENWERSGQGDEGRIDDDDDDEEEPGGGSQGSSVKGVANAEKYQWGRSEGRQGAFDCRESFLGSNPSYLLYFWDVLDNNDLFDTTMKRRHKEVQESEDNRLKIAQGEAAADNRLILQATLDRKGYLKRRIDTLKDEARQIRFKIFESEQAFYKKELKDLEDEIAKCNKEHSKN</sequence>
<accession>A0A9K3KMZ2</accession>
<reference evidence="3" key="2">
    <citation type="submission" date="2021-04" db="EMBL/GenBank/DDBJ databases">
        <authorList>
            <person name="Podell S."/>
        </authorList>
    </citation>
    <scope>NUCLEOTIDE SEQUENCE</scope>
    <source>
        <strain evidence="3">Hildebrandi</strain>
    </source>
</reference>
<reference evidence="3" key="1">
    <citation type="journal article" date="2021" name="Sci. Rep.">
        <title>Diploid genomic architecture of Nitzschia inconspicua, an elite biomass production diatom.</title>
        <authorList>
            <person name="Oliver A."/>
            <person name="Podell S."/>
            <person name="Pinowska A."/>
            <person name="Traller J.C."/>
            <person name="Smith S.R."/>
            <person name="McClure R."/>
            <person name="Beliaev A."/>
            <person name="Bohutskyi P."/>
            <person name="Hill E.A."/>
            <person name="Rabines A."/>
            <person name="Zheng H."/>
            <person name="Allen L.Z."/>
            <person name="Kuo A."/>
            <person name="Grigoriev I.V."/>
            <person name="Allen A.E."/>
            <person name="Hazlebeck D."/>
            <person name="Allen E.E."/>
        </authorList>
    </citation>
    <scope>NUCLEOTIDE SEQUENCE</scope>
    <source>
        <strain evidence="3">Hildebrandi</strain>
    </source>
</reference>
<protein>
    <submittedName>
        <fullName evidence="3">Uncharacterized protein</fullName>
    </submittedName>
</protein>
<keyword evidence="1" id="KW-0175">Coiled coil</keyword>
<keyword evidence="4" id="KW-1185">Reference proteome</keyword>
<feature type="region of interest" description="Disordered" evidence="2">
    <location>
        <begin position="274"/>
        <end position="311"/>
    </location>
</feature>
<organism evidence="3 4">
    <name type="scientific">Nitzschia inconspicua</name>
    <dbReference type="NCBI Taxonomy" id="303405"/>
    <lineage>
        <taxon>Eukaryota</taxon>
        <taxon>Sar</taxon>
        <taxon>Stramenopiles</taxon>
        <taxon>Ochrophyta</taxon>
        <taxon>Bacillariophyta</taxon>
        <taxon>Bacillariophyceae</taxon>
        <taxon>Bacillariophycidae</taxon>
        <taxon>Bacillariales</taxon>
        <taxon>Bacillariaceae</taxon>
        <taxon>Nitzschia</taxon>
    </lineage>
</organism>
<comment type="caution">
    <text evidence="3">The sequence shown here is derived from an EMBL/GenBank/DDBJ whole genome shotgun (WGS) entry which is preliminary data.</text>
</comment>
<feature type="region of interest" description="Disordered" evidence="2">
    <location>
        <begin position="1"/>
        <end position="25"/>
    </location>
</feature>
<dbReference type="AlphaFoldDB" id="A0A9K3KMZ2"/>
<name>A0A9K3KMZ2_9STRA</name>
<evidence type="ECO:0000256" key="1">
    <source>
        <dbReference type="SAM" id="Coils"/>
    </source>
</evidence>
<evidence type="ECO:0000313" key="4">
    <source>
        <dbReference type="Proteomes" id="UP000693970"/>
    </source>
</evidence>
<feature type="compositionally biased region" description="Low complexity" evidence="2">
    <location>
        <begin position="1"/>
        <end position="11"/>
    </location>
</feature>
<evidence type="ECO:0000256" key="2">
    <source>
        <dbReference type="SAM" id="MobiDB-lite"/>
    </source>
</evidence>
<dbReference type="OrthoDB" id="54516at2759"/>
<feature type="compositionally biased region" description="Basic and acidic residues" evidence="2">
    <location>
        <begin position="276"/>
        <end position="286"/>
    </location>
</feature>
<gene>
    <name evidence="3" type="ORF">IV203_005127</name>
</gene>
<dbReference type="EMBL" id="JAGRRH010000021">
    <property type="protein sequence ID" value="KAG7346059.1"/>
    <property type="molecule type" value="Genomic_DNA"/>
</dbReference>
<dbReference type="Proteomes" id="UP000693970">
    <property type="component" value="Unassembled WGS sequence"/>
</dbReference>
<proteinExistence type="predicted"/>